<evidence type="ECO:0000256" key="1">
    <source>
        <dbReference type="SAM" id="Phobius"/>
    </source>
</evidence>
<keyword evidence="1" id="KW-1133">Transmembrane helix</keyword>
<organism evidence="2 3">
    <name type="scientific">Actinomyces capricornis</name>
    <dbReference type="NCBI Taxonomy" id="2755559"/>
    <lineage>
        <taxon>Bacteria</taxon>
        <taxon>Bacillati</taxon>
        <taxon>Actinomycetota</taxon>
        <taxon>Actinomycetes</taxon>
        <taxon>Actinomycetales</taxon>
        <taxon>Actinomycetaceae</taxon>
        <taxon>Actinomyces</taxon>
    </lineage>
</organism>
<evidence type="ECO:0000313" key="2">
    <source>
        <dbReference type="EMBL" id="BDA64883.1"/>
    </source>
</evidence>
<keyword evidence="1" id="KW-0812">Transmembrane</keyword>
<gene>
    <name evidence="2" type="ORF">MANAM107_17170</name>
</gene>
<protein>
    <recommendedName>
        <fullName evidence="4">PH domain-containing protein</fullName>
    </recommendedName>
</protein>
<reference evidence="2 3" key="1">
    <citation type="submission" date="2021-08" db="EMBL/GenBank/DDBJ databases">
        <title>Whole genome sequence of novel Actinomyces species strain MAS-1.</title>
        <authorList>
            <person name="Saito M."/>
            <person name="Kuwahara N."/>
            <person name="Takizawa T."/>
            <person name="Gotouda H."/>
            <person name="Ochiai T."/>
        </authorList>
    </citation>
    <scope>NUCLEOTIDE SEQUENCE [LARGE SCALE GENOMIC DNA]</scope>
    <source>
        <strain evidence="2 3">MAS-1</strain>
    </source>
</reference>
<evidence type="ECO:0000313" key="3">
    <source>
        <dbReference type="Proteomes" id="UP000824496"/>
    </source>
</evidence>
<name>A0ABM7UCA7_9ACTO</name>
<dbReference type="EMBL" id="AP025017">
    <property type="protein sequence ID" value="BDA64883.1"/>
    <property type="molecule type" value="Genomic_DNA"/>
</dbReference>
<proteinExistence type="predicted"/>
<feature type="transmembrane region" description="Helical" evidence="1">
    <location>
        <begin position="16"/>
        <end position="37"/>
    </location>
</feature>
<sequence>MLLAVMSSSTDDEPSLALAGIIIAFGLLLIAVLVGTLRARTVVDASGLHLRGPFGRQRNLTWEEARGRIWVNTITAHPFPITTSTIVVATDTKEVTLPSAVRQSLRRSSAERKAKELADRIIAMDPMTR</sequence>
<keyword evidence="3" id="KW-1185">Reference proteome</keyword>
<dbReference type="Proteomes" id="UP000824496">
    <property type="component" value="Chromosome"/>
</dbReference>
<accession>A0ABM7UCA7</accession>
<evidence type="ECO:0008006" key="4">
    <source>
        <dbReference type="Google" id="ProtNLM"/>
    </source>
</evidence>
<keyword evidence="1" id="KW-0472">Membrane</keyword>